<evidence type="ECO:0000313" key="2">
    <source>
        <dbReference type="Proteomes" id="UP000287352"/>
    </source>
</evidence>
<sequence length="353" mass="40581">MEGTKKDMPDRRRVPDEYSLQLFANYTAGKVPASSYESMIFHWGKYGFIDAQPEIEAFLQSSDVDVRIAALHALTSYFRLQKYWPTARDFFLYGSDIFERFAGALALGRLQQNTQDRKTLGLLASVVADIYEDEEIQRAAYQGMLLVALGKWEIFESGFYIDQDVDWEFINTSRDSDLTTELRRESQQAFAEFNAGKLPKQDEYAFLLKCGRARLQEASETIETFLKNKSLLLQKTALRVLLLYLQIPNSWQFAVDALQQGAWVEDGDQLQHDPYSEYRQEAAFILGKLMRGTRDKNTLRILDIFFVDNNVSGEVQRASIDIYFGDHSKEHSSVAAYGEIVAYIRSPHEDKNE</sequence>
<dbReference type="Proteomes" id="UP000287352">
    <property type="component" value="Unassembled WGS sequence"/>
</dbReference>
<comment type="caution">
    <text evidence="1">The sequence shown here is derived from an EMBL/GenBank/DDBJ whole genome shotgun (WGS) entry which is preliminary data.</text>
</comment>
<dbReference type="SUPFAM" id="SSF48371">
    <property type="entry name" value="ARM repeat"/>
    <property type="match status" value="1"/>
</dbReference>
<name>A0A401ZXX3_9CHLR</name>
<organism evidence="1 2">
    <name type="scientific">Tengunoibacter tsumagoiensis</name>
    <dbReference type="NCBI Taxonomy" id="2014871"/>
    <lineage>
        <taxon>Bacteria</taxon>
        <taxon>Bacillati</taxon>
        <taxon>Chloroflexota</taxon>
        <taxon>Ktedonobacteria</taxon>
        <taxon>Ktedonobacterales</taxon>
        <taxon>Dictyobacteraceae</taxon>
        <taxon>Tengunoibacter</taxon>
    </lineage>
</organism>
<evidence type="ECO:0008006" key="3">
    <source>
        <dbReference type="Google" id="ProtNLM"/>
    </source>
</evidence>
<evidence type="ECO:0000313" key="1">
    <source>
        <dbReference type="EMBL" id="GCE11718.1"/>
    </source>
</evidence>
<dbReference type="EMBL" id="BIFR01000001">
    <property type="protein sequence ID" value="GCE11718.1"/>
    <property type="molecule type" value="Genomic_DNA"/>
</dbReference>
<gene>
    <name evidence="1" type="ORF">KTT_15770</name>
</gene>
<dbReference type="AlphaFoldDB" id="A0A401ZXX3"/>
<proteinExistence type="predicted"/>
<dbReference type="InterPro" id="IPR016024">
    <property type="entry name" value="ARM-type_fold"/>
</dbReference>
<reference evidence="2" key="1">
    <citation type="submission" date="2018-12" db="EMBL/GenBank/DDBJ databases">
        <title>Tengunoibacter tsumagoiensis gen. nov., sp. nov., Dictyobacter kobayashii sp. nov., D. alpinus sp. nov., and D. joshuensis sp. nov. and description of Dictyobacteraceae fam. nov. within the order Ktedonobacterales isolated from Tengu-no-mugimeshi.</title>
        <authorList>
            <person name="Wang C.M."/>
            <person name="Zheng Y."/>
            <person name="Sakai Y."/>
            <person name="Toyoda A."/>
            <person name="Minakuchi Y."/>
            <person name="Abe K."/>
            <person name="Yokota A."/>
            <person name="Yabe S."/>
        </authorList>
    </citation>
    <scope>NUCLEOTIDE SEQUENCE [LARGE SCALE GENOMIC DNA]</scope>
    <source>
        <strain evidence="2">Uno3</strain>
    </source>
</reference>
<accession>A0A401ZXX3</accession>
<keyword evidence="2" id="KW-1185">Reference proteome</keyword>
<protein>
    <recommendedName>
        <fullName evidence="3">HEAT repeat domain-containing protein</fullName>
    </recommendedName>
</protein>